<evidence type="ECO:0000313" key="3">
    <source>
        <dbReference type="Proteomes" id="UP001172083"/>
    </source>
</evidence>
<sequence>MGTAYQIRDQGGSYFLTFQVVGWVDVFSRQLYRDIILESFRFCRASKGMILYSYVIMTNHVHVMMRSESGDLSGLVRDFKKYTSKKILDKIKMHHGESRLEWMEMVFKYHAKYNKRVSKLQLWTHENHAVELNTNELFDTRINYIHENPVRSGWVEKAEDYLYSSARNYAQLDALIDVDLI</sequence>
<comment type="caution">
    <text evidence="2">The sequence shown here is derived from an EMBL/GenBank/DDBJ whole genome shotgun (WGS) entry which is preliminary data.</text>
</comment>
<dbReference type="InterPro" id="IPR036515">
    <property type="entry name" value="Transposase_17_sf"/>
</dbReference>
<dbReference type="PANTHER" id="PTHR36966:SF1">
    <property type="entry name" value="REP-ASSOCIATED TYROSINE TRANSPOSASE"/>
    <property type="match status" value="1"/>
</dbReference>
<dbReference type="Gene3D" id="3.30.70.1290">
    <property type="entry name" value="Transposase IS200-like"/>
    <property type="match status" value="1"/>
</dbReference>
<keyword evidence="3" id="KW-1185">Reference proteome</keyword>
<accession>A0ABT8LI78</accession>
<gene>
    <name evidence="2" type="ORF">QQ020_35830</name>
</gene>
<dbReference type="PANTHER" id="PTHR36966">
    <property type="entry name" value="REP-ASSOCIATED TYROSINE TRANSPOSASE"/>
    <property type="match status" value="1"/>
</dbReference>
<evidence type="ECO:0000313" key="2">
    <source>
        <dbReference type="EMBL" id="MDN5217498.1"/>
    </source>
</evidence>
<dbReference type="InterPro" id="IPR002686">
    <property type="entry name" value="Transposase_17"/>
</dbReference>
<dbReference type="Pfam" id="PF01797">
    <property type="entry name" value="Y1_Tnp"/>
    <property type="match status" value="1"/>
</dbReference>
<dbReference type="NCBIfam" id="NF047646">
    <property type="entry name" value="REP_Tyr_transpos"/>
    <property type="match status" value="1"/>
</dbReference>
<dbReference type="SMART" id="SM01321">
    <property type="entry name" value="Y1_Tnp"/>
    <property type="match status" value="1"/>
</dbReference>
<protein>
    <submittedName>
        <fullName evidence="2">Transposase</fullName>
    </submittedName>
</protein>
<name>A0ABT8LI78_9BACT</name>
<reference evidence="2" key="1">
    <citation type="submission" date="2023-06" db="EMBL/GenBank/DDBJ databases">
        <title>Genomic of Agaribacillus aureum.</title>
        <authorList>
            <person name="Wang G."/>
        </authorList>
    </citation>
    <scope>NUCLEOTIDE SEQUENCE</scope>
    <source>
        <strain evidence="2">BMA12</strain>
    </source>
</reference>
<dbReference type="Proteomes" id="UP001172083">
    <property type="component" value="Unassembled WGS sequence"/>
</dbReference>
<feature type="domain" description="Transposase IS200-like" evidence="1">
    <location>
        <begin position="9"/>
        <end position="148"/>
    </location>
</feature>
<dbReference type="SUPFAM" id="SSF143422">
    <property type="entry name" value="Transposase IS200-like"/>
    <property type="match status" value="1"/>
</dbReference>
<proteinExistence type="predicted"/>
<dbReference type="RefSeq" id="WP_346762833.1">
    <property type="nucleotide sequence ID" value="NZ_JAUJEB010000020.1"/>
</dbReference>
<organism evidence="2 3">
    <name type="scientific">Agaribacillus aureus</name>
    <dbReference type="NCBI Taxonomy" id="3051825"/>
    <lineage>
        <taxon>Bacteria</taxon>
        <taxon>Pseudomonadati</taxon>
        <taxon>Bacteroidota</taxon>
        <taxon>Cytophagia</taxon>
        <taxon>Cytophagales</taxon>
        <taxon>Splendidivirgaceae</taxon>
        <taxon>Agaribacillus</taxon>
    </lineage>
</organism>
<dbReference type="EMBL" id="JAUJEB010000020">
    <property type="protein sequence ID" value="MDN5217498.1"/>
    <property type="molecule type" value="Genomic_DNA"/>
</dbReference>
<dbReference type="InterPro" id="IPR052715">
    <property type="entry name" value="RAYT_transposase"/>
</dbReference>
<evidence type="ECO:0000259" key="1">
    <source>
        <dbReference type="SMART" id="SM01321"/>
    </source>
</evidence>